<dbReference type="Gene3D" id="1.10.260.40">
    <property type="entry name" value="lambda repressor-like DNA-binding domains"/>
    <property type="match status" value="1"/>
</dbReference>
<accession>A0A5E4T062</accession>
<protein>
    <recommendedName>
        <fullName evidence="1">HTH cro/C1-type domain-containing protein</fullName>
    </recommendedName>
</protein>
<name>A0A5E4T062_9BURK</name>
<reference evidence="2 3" key="1">
    <citation type="submission" date="2019-08" db="EMBL/GenBank/DDBJ databases">
        <authorList>
            <person name="Peeters C."/>
        </authorList>
    </citation>
    <scope>NUCLEOTIDE SEQUENCE [LARGE SCALE GENOMIC DNA]</scope>
    <source>
        <strain evidence="2 3">LMG 31115</strain>
    </source>
</reference>
<evidence type="ECO:0000313" key="3">
    <source>
        <dbReference type="Proteomes" id="UP000333828"/>
    </source>
</evidence>
<dbReference type="InterPro" id="IPR001387">
    <property type="entry name" value="Cro/C1-type_HTH"/>
</dbReference>
<dbReference type="EMBL" id="CABPSI010000001">
    <property type="protein sequence ID" value="VVD79824.1"/>
    <property type="molecule type" value="Genomic_DNA"/>
</dbReference>
<dbReference type="SUPFAM" id="SSF47413">
    <property type="entry name" value="lambda repressor-like DNA-binding domains"/>
    <property type="match status" value="1"/>
</dbReference>
<keyword evidence="3" id="KW-1185">Reference proteome</keyword>
<feature type="domain" description="HTH cro/C1-type" evidence="1">
    <location>
        <begin position="18"/>
        <end position="44"/>
    </location>
</feature>
<evidence type="ECO:0000259" key="1">
    <source>
        <dbReference type="PROSITE" id="PS50943"/>
    </source>
</evidence>
<dbReference type="PROSITE" id="PS50943">
    <property type="entry name" value="HTH_CROC1"/>
    <property type="match status" value="1"/>
</dbReference>
<dbReference type="InterPro" id="IPR010982">
    <property type="entry name" value="Lambda_DNA-bd_dom_sf"/>
</dbReference>
<dbReference type="SMART" id="SM00530">
    <property type="entry name" value="HTH_XRE"/>
    <property type="match status" value="1"/>
</dbReference>
<organism evidence="2 3">
    <name type="scientific">Pandoraea iniqua</name>
    <dbReference type="NCBI Taxonomy" id="2508288"/>
    <lineage>
        <taxon>Bacteria</taxon>
        <taxon>Pseudomonadati</taxon>
        <taxon>Pseudomonadota</taxon>
        <taxon>Betaproteobacteria</taxon>
        <taxon>Burkholderiales</taxon>
        <taxon>Burkholderiaceae</taxon>
        <taxon>Pandoraea</taxon>
    </lineage>
</organism>
<dbReference type="RefSeq" id="WP_150683148.1">
    <property type="nucleotide sequence ID" value="NZ_CABPSI010000001.1"/>
</dbReference>
<dbReference type="GO" id="GO:0003677">
    <property type="term" value="F:DNA binding"/>
    <property type="evidence" value="ECO:0007669"/>
    <property type="project" value="InterPro"/>
</dbReference>
<sequence>MNEDNFSLGIRIGQKLRRAGMTQTEIAAQFGISQSQVSRIFAGKVGKRTESFDALLSYADRISPDARRRSPRNNDTLMQALEDVWDGSEAHASAIAKVIRSLKAFQRKK</sequence>
<dbReference type="Proteomes" id="UP000333828">
    <property type="component" value="Unassembled WGS sequence"/>
</dbReference>
<dbReference type="CDD" id="cd00093">
    <property type="entry name" value="HTH_XRE"/>
    <property type="match status" value="1"/>
</dbReference>
<proteinExistence type="predicted"/>
<dbReference type="Pfam" id="PF01381">
    <property type="entry name" value="HTH_3"/>
    <property type="match status" value="1"/>
</dbReference>
<evidence type="ECO:0000313" key="2">
    <source>
        <dbReference type="EMBL" id="VVD79824.1"/>
    </source>
</evidence>
<gene>
    <name evidence="2" type="ORF">PIN31115_01054</name>
</gene>
<dbReference type="AlphaFoldDB" id="A0A5E4T062"/>